<dbReference type="EMBL" id="JBIRWE010000004">
    <property type="protein sequence ID" value="MFI1964911.1"/>
    <property type="molecule type" value="Genomic_DNA"/>
</dbReference>
<accession>A0ABW7UT90</accession>
<dbReference type="PANTHER" id="PTHR35794:SF2">
    <property type="entry name" value="CELL DIVISION PROTEIN DIVIVA"/>
    <property type="match status" value="1"/>
</dbReference>
<evidence type="ECO:0000256" key="9">
    <source>
        <dbReference type="SAM" id="MobiDB-lite"/>
    </source>
</evidence>
<evidence type="ECO:0000256" key="3">
    <source>
        <dbReference type="ARBA" id="ARBA00018787"/>
    </source>
</evidence>
<keyword evidence="5" id="KW-0132">Cell division</keyword>
<feature type="region of interest" description="Disordered" evidence="9">
    <location>
        <begin position="163"/>
        <end position="220"/>
    </location>
</feature>
<evidence type="ECO:0000313" key="11">
    <source>
        <dbReference type="Proteomes" id="UP001611548"/>
    </source>
</evidence>
<comment type="caution">
    <text evidence="10">The sequence shown here is derived from an EMBL/GenBank/DDBJ whole genome shotgun (WGS) entry which is preliminary data.</text>
</comment>
<keyword evidence="11" id="KW-1185">Reference proteome</keyword>
<keyword evidence="6" id="KW-0175">Coiled coil</keyword>
<evidence type="ECO:0000256" key="6">
    <source>
        <dbReference type="ARBA" id="ARBA00023054"/>
    </source>
</evidence>
<dbReference type="NCBIfam" id="TIGR03544">
    <property type="entry name" value="DivI1A_domain"/>
    <property type="match status" value="1"/>
</dbReference>
<dbReference type="InterPro" id="IPR007793">
    <property type="entry name" value="DivIVA_fam"/>
</dbReference>
<protein>
    <recommendedName>
        <fullName evidence="3">Cell wall synthesis protein Wag31</fullName>
    </recommendedName>
    <alternativeName>
        <fullName evidence="8">Antigen 84</fullName>
    </alternativeName>
</protein>
<evidence type="ECO:0000256" key="7">
    <source>
        <dbReference type="ARBA" id="ARBA00023306"/>
    </source>
</evidence>
<gene>
    <name evidence="10" type="ORF">ACH429_12485</name>
</gene>
<evidence type="ECO:0000256" key="2">
    <source>
        <dbReference type="ARBA" id="ARBA00009008"/>
    </source>
</evidence>
<evidence type="ECO:0000256" key="5">
    <source>
        <dbReference type="ARBA" id="ARBA00022618"/>
    </source>
</evidence>
<proteinExistence type="inferred from homology"/>
<evidence type="ECO:0000313" key="10">
    <source>
        <dbReference type="EMBL" id="MFI1964911.1"/>
    </source>
</evidence>
<comment type="similarity">
    <text evidence="2">Belongs to the DivIVA family.</text>
</comment>
<organism evidence="10 11">
    <name type="scientific">Streptomyces pathocidini</name>
    <dbReference type="NCBI Taxonomy" id="1650571"/>
    <lineage>
        <taxon>Bacteria</taxon>
        <taxon>Bacillati</taxon>
        <taxon>Actinomycetota</taxon>
        <taxon>Actinomycetes</taxon>
        <taxon>Kitasatosporales</taxon>
        <taxon>Streptomycetaceae</taxon>
        <taxon>Streptomyces</taxon>
    </lineage>
</organism>
<name>A0ABW7UT90_9ACTN</name>
<keyword evidence="7" id="KW-0131">Cell cycle</keyword>
<reference evidence="10 11" key="1">
    <citation type="submission" date="2024-10" db="EMBL/GenBank/DDBJ databases">
        <title>The Natural Products Discovery Center: Release of the First 8490 Sequenced Strains for Exploring Actinobacteria Biosynthetic Diversity.</title>
        <authorList>
            <person name="Kalkreuter E."/>
            <person name="Kautsar S.A."/>
            <person name="Yang D."/>
            <person name="Bader C.D."/>
            <person name="Teijaro C.N."/>
            <person name="Fluegel L."/>
            <person name="Davis C.M."/>
            <person name="Simpson J.R."/>
            <person name="Lauterbach L."/>
            <person name="Steele A.D."/>
            <person name="Gui C."/>
            <person name="Meng S."/>
            <person name="Li G."/>
            <person name="Viehrig K."/>
            <person name="Ye F."/>
            <person name="Su P."/>
            <person name="Kiefer A.F."/>
            <person name="Nichols A."/>
            <person name="Cepeda A.J."/>
            <person name="Yan W."/>
            <person name="Fan B."/>
            <person name="Jiang Y."/>
            <person name="Adhikari A."/>
            <person name="Zheng C.-J."/>
            <person name="Schuster L."/>
            <person name="Cowan T.M."/>
            <person name="Smanski M.J."/>
            <person name="Chevrette M.G."/>
            <person name="De Carvalho L.P.S."/>
            <person name="Shen B."/>
        </authorList>
    </citation>
    <scope>NUCLEOTIDE SEQUENCE [LARGE SCALE GENOMIC DNA]</scope>
    <source>
        <strain evidence="10 11">NPDC020327</strain>
    </source>
</reference>
<evidence type="ECO:0000256" key="8">
    <source>
        <dbReference type="ARBA" id="ARBA00031737"/>
    </source>
</evidence>
<dbReference type="Gene3D" id="6.10.250.660">
    <property type="match status" value="1"/>
</dbReference>
<keyword evidence="4" id="KW-0963">Cytoplasm</keyword>
<evidence type="ECO:0000256" key="1">
    <source>
        <dbReference type="ARBA" id="ARBA00004496"/>
    </source>
</evidence>
<dbReference type="PANTHER" id="PTHR35794">
    <property type="entry name" value="CELL DIVISION PROTEIN DIVIVA"/>
    <property type="match status" value="1"/>
</dbReference>
<dbReference type="InterPro" id="IPR019933">
    <property type="entry name" value="DivIVA_domain"/>
</dbReference>
<dbReference type="RefSeq" id="WP_398718297.1">
    <property type="nucleotide sequence ID" value="NZ_JBIRWE010000004.1"/>
</dbReference>
<sequence length="220" mass="24460">MCDSHPVASSWGRERVWLTPEDVRNKVFTTVRLREGYDLVEVDNFLAEVEGVLSAVFRELADLQSHLAIAARGGSTERLVASAQESADETIAQAHARAERIVGKAKERAEAMERDARSRVSDIERRVTSLYSFAGDYRNDMKARLEDERRDLESRLRQLDAWDAESPVPRTSAAPAPVRYASRQTADPGSADTVTMGRVPYQGSAVEPLTPLDQLLSDDD</sequence>
<dbReference type="Proteomes" id="UP001611548">
    <property type="component" value="Unassembled WGS sequence"/>
</dbReference>
<comment type="subcellular location">
    <subcellularLocation>
        <location evidence="1">Cytoplasm</location>
    </subcellularLocation>
</comment>
<dbReference type="Pfam" id="PF05103">
    <property type="entry name" value="DivIVA"/>
    <property type="match status" value="1"/>
</dbReference>
<evidence type="ECO:0000256" key="4">
    <source>
        <dbReference type="ARBA" id="ARBA00022490"/>
    </source>
</evidence>